<comment type="caution">
    <text evidence="1">The sequence shown here is derived from an EMBL/GenBank/DDBJ whole genome shotgun (WGS) entry which is preliminary data.</text>
</comment>
<dbReference type="Proteomes" id="UP000580891">
    <property type="component" value="Unassembled WGS sequence"/>
</dbReference>
<accession>A0A7V9Z161</accession>
<sequence>MINYNNRTFVSVENTSNGEVSSKTYFHYKQEGNIITATYSGGEIVSGMLIGIVNNDGSLEFRYNHVNIKNEIRGGKCKSIPKLLPDGRIRLYEKWQWLDTDHSEGESIVEEIEKSFS</sequence>
<dbReference type="RefSeq" id="WP_181538002.1">
    <property type="nucleotide sequence ID" value="NZ_JACDUU010000006.1"/>
</dbReference>
<gene>
    <name evidence="1" type="ORF">HNQ85_002506</name>
</gene>
<protein>
    <submittedName>
        <fullName evidence="1">Putative membrane GTPase involved in stress response</fullName>
    </submittedName>
</protein>
<dbReference type="Pfam" id="PF26421">
    <property type="entry name" value="Avidin_like"/>
    <property type="match status" value="1"/>
</dbReference>
<reference evidence="1 2" key="1">
    <citation type="submission" date="2020-07" db="EMBL/GenBank/DDBJ databases">
        <title>Genomic Encyclopedia of Type Strains, Phase IV (KMG-IV): sequencing the most valuable type-strain genomes for metagenomic binning, comparative biology and taxonomic classification.</title>
        <authorList>
            <person name="Goeker M."/>
        </authorList>
    </citation>
    <scope>NUCLEOTIDE SEQUENCE [LARGE SCALE GENOMIC DNA]</scope>
    <source>
        <strain evidence="1 2">DSM 25220</strain>
    </source>
</reference>
<evidence type="ECO:0000313" key="2">
    <source>
        <dbReference type="Proteomes" id="UP000580891"/>
    </source>
</evidence>
<dbReference type="InterPro" id="IPR058595">
    <property type="entry name" value="Avidin-like"/>
</dbReference>
<dbReference type="EMBL" id="JACDUU010000006">
    <property type="protein sequence ID" value="MBA2872197.1"/>
    <property type="molecule type" value="Genomic_DNA"/>
</dbReference>
<organism evidence="1 2">
    <name type="scientific">[Anoxybacillus] calidus</name>
    <dbReference type="NCBI Taxonomy" id="575178"/>
    <lineage>
        <taxon>Bacteria</taxon>
        <taxon>Bacillati</taxon>
        <taxon>Bacillota</taxon>
        <taxon>Bacilli</taxon>
        <taxon>Bacillales</taxon>
        <taxon>Anoxybacillaceae</taxon>
        <taxon>Paranoxybacillus</taxon>
    </lineage>
</organism>
<keyword evidence="2" id="KW-1185">Reference proteome</keyword>
<proteinExistence type="predicted"/>
<evidence type="ECO:0000313" key="1">
    <source>
        <dbReference type="EMBL" id="MBA2872197.1"/>
    </source>
</evidence>
<name>A0A7V9Z161_9BACL</name>
<dbReference type="AlphaFoldDB" id="A0A7V9Z161"/>